<evidence type="ECO:0000313" key="2">
    <source>
        <dbReference type="EMBL" id="RIY07516.1"/>
    </source>
</evidence>
<keyword evidence="2" id="KW-0808">Transferase</keyword>
<dbReference type="InterPro" id="IPR050194">
    <property type="entry name" value="Glycosyltransferase_grp1"/>
</dbReference>
<dbReference type="Pfam" id="PF00534">
    <property type="entry name" value="Glycos_transf_1"/>
    <property type="match status" value="1"/>
</dbReference>
<reference evidence="2 3" key="1">
    <citation type="submission" date="2018-09" db="EMBL/GenBank/DDBJ databases">
        <authorList>
            <person name="Zeman M."/>
            <person name="Pardy F."/>
        </authorList>
    </citation>
    <scope>NUCLEOTIDE SEQUENCE [LARGE SCALE GENOMIC DNA]</scope>
    <source>
        <strain evidence="2 3">CCM 8852</strain>
    </source>
</reference>
<dbReference type="PANTHER" id="PTHR45947">
    <property type="entry name" value="SULFOQUINOVOSYL TRANSFERASE SQD2"/>
    <property type="match status" value="1"/>
</dbReference>
<sequence length="434" mass="48965">MNVLLSAYACNPAHGGEDGFGFNWTWQTARHGHRVWCITNPDGRDGIEPFMAEHARELPPEQLQFVYVKVPGWVQYLHRWQFGVYLHYLVWQYLAWRKARVLSRTVDFDYVHHATYGSLQMGSWMWRLGKPLVFGPVGGAQRAPTAFHRYIPDWFKSETMRNVVGWLLMTFDPNVRQTLRHATTVLATNSETADLARHLGANRVDLFLDSGLPQEFFPESFPERKPAPVLRLLWLGRLFPRKGLLLALDALTRVNPAVPFHFTIIGDGPQGAELPGWLAEHGLTERVTWRGAVAWSEVRAAFLSHDAFLFGSLRDSFASQFLEAMATGLPVITLDHQGAHDFIPAAAGIKVPVTTPEATALALAQAVEWCHHHPIELREMGRAGYEFALTQTWQARTGRLLQLITPLLPRRSESEVSEALDEDFAGSHPNLARA</sequence>
<dbReference type="Proteomes" id="UP000284250">
    <property type="component" value="Unassembled WGS sequence"/>
</dbReference>
<reference evidence="2 3" key="2">
    <citation type="submission" date="2019-01" db="EMBL/GenBank/DDBJ databases">
        <title>Hymenobacter humicola sp. nov., isolated from soils in Antarctica.</title>
        <authorList>
            <person name="Sedlacek I."/>
            <person name="Holochova P."/>
            <person name="Kralova S."/>
            <person name="Pantucek R."/>
            <person name="Stankova E."/>
            <person name="Vrbovska V."/>
            <person name="Kristofova L."/>
            <person name="Svec P."/>
            <person name="Busse H.-J."/>
        </authorList>
    </citation>
    <scope>NUCLEOTIDE SEQUENCE [LARGE SCALE GENOMIC DNA]</scope>
    <source>
        <strain evidence="2 3">CCM 8852</strain>
    </source>
</reference>
<organism evidence="2 3">
    <name type="scientific">Hymenobacter rubripertinctus</name>
    <dbReference type="NCBI Taxonomy" id="2029981"/>
    <lineage>
        <taxon>Bacteria</taxon>
        <taxon>Pseudomonadati</taxon>
        <taxon>Bacteroidota</taxon>
        <taxon>Cytophagia</taxon>
        <taxon>Cytophagales</taxon>
        <taxon>Hymenobacteraceae</taxon>
        <taxon>Hymenobacter</taxon>
    </lineage>
</organism>
<dbReference type="GO" id="GO:0016757">
    <property type="term" value="F:glycosyltransferase activity"/>
    <property type="evidence" value="ECO:0007669"/>
    <property type="project" value="InterPro"/>
</dbReference>
<feature type="domain" description="Glycosyl transferase family 1" evidence="1">
    <location>
        <begin position="228"/>
        <end position="368"/>
    </location>
</feature>
<dbReference type="SUPFAM" id="SSF53756">
    <property type="entry name" value="UDP-Glycosyltransferase/glycogen phosphorylase"/>
    <property type="match status" value="1"/>
</dbReference>
<accession>A0A418QQM6</accession>
<dbReference type="OrthoDB" id="596635at2"/>
<protein>
    <submittedName>
        <fullName evidence="2">Glycosyltransferase</fullName>
    </submittedName>
</protein>
<proteinExistence type="predicted"/>
<dbReference type="Gene3D" id="3.40.50.2000">
    <property type="entry name" value="Glycogen Phosphorylase B"/>
    <property type="match status" value="2"/>
</dbReference>
<keyword evidence="3" id="KW-1185">Reference proteome</keyword>
<dbReference type="InterPro" id="IPR001296">
    <property type="entry name" value="Glyco_trans_1"/>
</dbReference>
<dbReference type="PANTHER" id="PTHR45947:SF3">
    <property type="entry name" value="SULFOQUINOVOSYL TRANSFERASE SQD2"/>
    <property type="match status" value="1"/>
</dbReference>
<dbReference type="EMBL" id="QYCN01000029">
    <property type="protein sequence ID" value="RIY07516.1"/>
    <property type="molecule type" value="Genomic_DNA"/>
</dbReference>
<dbReference type="CDD" id="cd03801">
    <property type="entry name" value="GT4_PimA-like"/>
    <property type="match status" value="1"/>
</dbReference>
<dbReference type="AlphaFoldDB" id="A0A418QQM6"/>
<gene>
    <name evidence="2" type="ORF">D0T11_16380</name>
</gene>
<comment type="caution">
    <text evidence="2">The sequence shown here is derived from an EMBL/GenBank/DDBJ whole genome shotgun (WGS) entry which is preliminary data.</text>
</comment>
<name>A0A418QQM6_9BACT</name>
<dbReference type="RefSeq" id="WP_119656883.1">
    <property type="nucleotide sequence ID" value="NZ_JBHUOI010000011.1"/>
</dbReference>
<evidence type="ECO:0000259" key="1">
    <source>
        <dbReference type="Pfam" id="PF00534"/>
    </source>
</evidence>
<evidence type="ECO:0000313" key="3">
    <source>
        <dbReference type="Proteomes" id="UP000284250"/>
    </source>
</evidence>